<comment type="caution">
    <text evidence="2">The sequence shown here is derived from an EMBL/GenBank/DDBJ whole genome shotgun (WGS) entry which is preliminary data.</text>
</comment>
<proteinExistence type="predicted"/>
<sequence>MGMSAIPGAEAAANAKNFDAGYIISDSRFYDSNAMTASQIQTFLNQQVPTCHPEWDSSPSTIVCLKDYKTTSTSKTKDSYCAGYAGGQSQSAAQIIDGVARSCGVSQQILLVLLQKENGLVTHSWPSPWRYKTAMGYGCPDTAACDSQYYGFFNQVYNAARQYKLYQAKPASYQYRIGSNNIYWNPNASCGYSTVTIRNQATAGLYNYTPYRPNQAALNAGYGSGNSCSSYGNRNFYLYYSDWFGDPKTEAPQHGNGQDTDSTVGRLGQVTFADGLYYINAVAKNSSSIEIAGGGTTDGVRTQLFEHNNTPAQQFRLRRLSDGAYEITSVKSGKVLDVEGGNAGNGAVVRQWTANGSSAQRWFVRDSGSGYYIQSALGNWVLDLSGGYSANKTPVALFTPNNTTAQKFVLSSVSPPLPSKTTVKISSMLNPNMVLDVFGASVADKARIQLFSWNGSEAQIFSLNEVGNSVYTIRNVKSSKVLEVADGTTKERGAVQQFSNNGTAAQRWALIYSNTGKYTFVNTVSGKALDVPGGVASMGAAMQACTGNWSAAQRFDVSAYQSLRGQLDEEANAHRDDIQDGTYSFAVSNDKAMSLDVNGGSTEDGARVQIFTTNASDAQRWKVSHDVTGYVTLTSVRSGKVMDIQSGSTAVGTPIQQYSSNGSWAQKWIVKSNGDGTLNLISAVADNRVLDVSGGVFKNNVRVQSFTFNGSTAQQWTAIRR</sequence>
<dbReference type="RefSeq" id="WP_273174536.1">
    <property type="nucleotide sequence ID" value="NZ_JAAXZR010000027.1"/>
</dbReference>
<dbReference type="Pfam" id="PF14200">
    <property type="entry name" value="RicinB_lectin_2"/>
    <property type="match status" value="4"/>
</dbReference>
<dbReference type="Proteomes" id="UP000767327">
    <property type="component" value="Unassembled WGS sequence"/>
</dbReference>
<evidence type="ECO:0000259" key="1">
    <source>
        <dbReference type="SMART" id="SM00458"/>
    </source>
</evidence>
<evidence type="ECO:0000313" key="2">
    <source>
        <dbReference type="EMBL" id="NLT80377.1"/>
    </source>
</evidence>
<dbReference type="PROSITE" id="PS50231">
    <property type="entry name" value="RICIN_B_LECTIN"/>
    <property type="match status" value="4"/>
</dbReference>
<gene>
    <name evidence="2" type="ORF">GXW98_08880</name>
</gene>
<dbReference type="EMBL" id="JAAXZR010000027">
    <property type="protein sequence ID" value="NLT80377.1"/>
    <property type="molecule type" value="Genomic_DNA"/>
</dbReference>
<accession>A0A971IDX7</accession>
<feature type="domain" description="Ricin B lectin" evidence="1">
    <location>
        <begin position="274"/>
        <end position="411"/>
    </location>
</feature>
<dbReference type="AlphaFoldDB" id="A0A971IDX7"/>
<name>A0A971IDX7_9BIFI</name>
<dbReference type="SMART" id="SM00458">
    <property type="entry name" value="RICIN"/>
    <property type="match status" value="3"/>
</dbReference>
<reference evidence="2" key="2">
    <citation type="submission" date="2020-01" db="EMBL/GenBank/DDBJ databases">
        <authorList>
            <person name="Campanaro S."/>
        </authorList>
    </citation>
    <scope>NUCLEOTIDE SEQUENCE</scope>
    <source>
        <strain evidence="2">AS01afH2WH_6</strain>
    </source>
</reference>
<dbReference type="InterPro" id="IPR035992">
    <property type="entry name" value="Ricin_B-like_lectins"/>
</dbReference>
<dbReference type="Gene3D" id="2.80.10.50">
    <property type="match status" value="9"/>
</dbReference>
<organism evidence="2 3">
    <name type="scientific">Bifidobacterium crudilactis</name>
    <dbReference type="NCBI Taxonomy" id="327277"/>
    <lineage>
        <taxon>Bacteria</taxon>
        <taxon>Bacillati</taxon>
        <taxon>Actinomycetota</taxon>
        <taxon>Actinomycetes</taxon>
        <taxon>Bifidobacteriales</taxon>
        <taxon>Bifidobacteriaceae</taxon>
        <taxon>Bifidobacterium</taxon>
    </lineage>
</organism>
<feature type="domain" description="Ricin B lectin" evidence="1">
    <location>
        <begin position="581"/>
        <end position="719"/>
    </location>
</feature>
<reference evidence="2" key="1">
    <citation type="journal article" date="2020" name="Biotechnol. Biofuels">
        <title>New insights from the biogas microbiome by comprehensive genome-resolved metagenomics of nearly 1600 species originating from multiple anaerobic digesters.</title>
        <authorList>
            <person name="Campanaro S."/>
            <person name="Treu L."/>
            <person name="Rodriguez-R L.M."/>
            <person name="Kovalovszki A."/>
            <person name="Ziels R.M."/>
            <person name="Maus I."/>
            <person name="Zhu X."/>
            <person name="Kougias P.G."/>
            <person name="Basile A."/>
            <person name="Luo G."/>
            <person name="Schluter A."/>
            <person name="Konstantinidis K.T."/>
            <person name="Angelidaki I."/>
        </authorList>
    </citation>
    <scope>NUCLEOTIDE SEQUENCE</scope>
    <source>
        <strain evidence="2">AS01afH2WH_6</strain>
    </source>
</reference>
<dbReference type="CDD" id="cd00161">
    <property type="entry name" value="beta-trefoil_Ricin-like"/>
    <property type="match status" value="3"/>
</dbReference>
<dbReference type="SUPFAM" id="SSF50370">
    <property type="entry name" value="Ricin B-like lectins"/>
    <property type="match status" value="3"/>
</dbReference>
<dbReference type="InterPro" id="IPR000772">
    <property type="entry name" value="Ricin_B_lectin"/>
</dbReference>
<evidence type="ECO:0000313" key="3">
    <source>
        <dbReference type="Proteomes" id="UP000767327"/>
    </source>
</evidence>
<protein>
    <submittedName>
        <fullName evidence="2">RICIN domain-containing protein</fullName>
    </submittedName>
</protein>
<feature type="domain" description="Ricin B lectin" evidence="1">
    <location>
        <begin position="420"/>
        <end position="558"/>
    </location>
</feature>